<dbReference type="Gene3D" id="3.30.160.20">
    <property type="match status" value="1"/>
</dbReference>
<evidence type="ECO:0000256" key="1">
    <source>
        <dbReference type="ARBA" id="ARBA00004141"/>
    </source>
</evidence>
<keyword evidence="7" id="KW-0648">Protein biosynthesis</keyword>
<feature type="transmembrane region" description="Helical" evidence="12">
    <location>
        <begin position="610"/>
        <end position="628"/>
    </location>
</feature>
<evidence type="ECO:0000256" key="6">
    <source>
        <dbReference type="ARBA" id="ARBA00022840"/>
    </source>
</evidence>
<evidence type="ECO:0000256" key="8">
    <source>
        <dbReference type="ARBA" id="ARBA00022989"/>
    </source>
</evidence>
<dbReference type="FunFam" id="3.30.70.1660:FF:000002">
    <property type="entry name" value="Peptide chain release factor 1"/>
    <property type="match status" value="1"/>
</dbReference>
<keyword evidence="8 12" id="KW-1133">Transmembrane helix</keyword>
<keyword evidence="5" id="KW-0547">Nucleotide-binding</keyword>
<evidence type="ECO:0000256" key="12">
    <source>
        <dbReference type="SAM" id="Phobius"/>
    </source>
</evidence>
<comment type="subcellular location">
    <subcellularLocation>
        <location evidence="1">Membrane</location>
        <topology evidence="1">Multi-pass membrane protein</topology>
    </subcellularLocation>
</comment>
<evidence type="ECO:0000256" key="10">
    <source>
        <dbReference type="SAM" id="Coils"/>
    </source>
</evidence>
<dbReference type="GO" id="GO:0003747">
    <property type="term" value="F:translation release factor activity"/>
    <property type="evidence" value="ECO:0007669"/>
    <property type="project" value="InterPro"/>
</dbReference>
<evidence type="ECO:0000256" key="11">
    <source>
        <dbReference type="SAM" id="MobiDB-lite"/>
    </source>
</evidence>
<accession>A0A9N9ATL8</accession>
<evidence type="ECO:0000256" key="9">
    <source>
        <dbReference type="ARBA" id="ARBA00023136"/>
    </source>
</evidence>
<dbReference type="InterPro" id="IPR027417">
    <property type="entry name" value="P-loop_NTPase"/>
</dbReference>
<dbReference type="Pfam" id="PF00472">
    <property type="entry name" value="RF-1"/>
    <property type="match status" value="1"/>
</dbReference>
<keyword evidence="6" id="KW-0067">ATP-binding</keyword>
<proteinExistence type="inferred from homology"/>
<dbReference type="AlphaFoldDB" id="A0A9N9ATL8"/>
<dbReference type="GO" id="GO:0016887">
    <property type="term" value="F:ATP hydrolysis activity"/>
    <property type="evidence" value="ECO:0007669"/>
    <property type="project" value="InterPro"/>
</dbReference>
<feature type="transmembrane region" description="Helical" evidence="12">
    <location>
        <begin position="678"/>
        <end position="701"/>
    </location>
</feature>
<dbReference type="Gene3D" id="3.30.70.1660">
    <property type="match status" value="1"/>
</dbReference>
<dbReference type="FunFam" id="3.40.50.300:FF:000367">
    <property type="entry name" value="ABC transporter G family member 24"/>
    <property type="match status" value="1"/>
</dbReference>
<gene>
    <name evidence="14" type="ORF">DEBURN_LOCUS6649</name>
</gene>
<dbReference type="GO" id="GO:0016020">
    <property type="term" value="C:membrane"/>
    <property type="evidence" value="ECO:0007669"/>
    <property type="project" value="UniProtKB-SubCell"/>
</dbReference>
<comment type="caution">
    <text evidence="14">The sequence shown here is derived from an EMBL/GenBank/DDBJ whole genome shotgun (WGS) entry which is preliminary data.</text>
</comment>
<dbReference type="PROSITE" id="PS50893">
    <property type="entry name" value="ABC_TRANSPORTER_2"/>
    <property type="match status" value="1"/>
</dbReference>
<dbReference type="PANTHER" id="PTHR48041">
    <property type="entry name" value="ABC TRANSPORTER G FAMILY MEMBER 28"/>
    <property type="match status" value="1"/>
</dbReference>
<dbReference type="PANTHER" id="PTHR48041:SF91">
    <property type="entry name" value="ABC TRANSPORTER G FAMILY MEMBER 28"/>
    <property type="match status" value="1"/>
</dbReference>
<feature type="transmembrane region" description="Helical" evidence="12">
    <location>
        <begin position="566"/>
        <end position="586"/>
    </location>
</feature>
<dbReference type="SUPFAM" id="SSF75620">
    <property type="entry name" value="Release factor"/>
    <property type="match status" value="1"/>
</dbReference>
<dbReference type="Pfam" id="PF19055">
    <property type="entry name" value="ABC2_membrane_7"/>
    <property type="match status" value="2"/>
</dbReference>
<dbReference type="SMART" id="SM00382">
    <property type="entry name" value="AAA"/>
    <property type="match status" value="1"/>
</dbReference>
<keyword evidence="3" id="KW-0813">Transport</keyword>
<dbReference type="InterPro" id="IPR003593">
    <property type="entry name" value="AAA+_ATPase"/>
</dbReference>
<feature type="non-terminal residue" evidence="14">
    <location>
        <position position="989"/>
    </location>
</feature>
<dbReference type="GO" id="GO:0140359">
    <property type="term" value="F:ABC-type transporter activity"/>
    <property type="evidence" value="ECO:0007669"/>
    <property type="project" value="InterPro"/>
</dbReference>
<dbReference type="PROSITE" id="PS00745">
    <property type="entry name" value="RF_PROK_I"/>
    <property type="match status" value="1"/>
</dbReference>
<evidence type="ECO:0000256" key="7">
    <source>
        <dbReference type="ARBA" id="ARBA00022917"/>
    </source>
</evidence>
<evidence type="ECO:0000313" key="15">
    <source>
        <dbReference type="Proteomes" id="UP000789706"/>
    </source>
</evidence>
<evidence type="ECO:0000259" key="13">
    <source>
        <dbReference type="PROSITE" id="PS50893"/>
    </source>
</evidence>
<dbReference type="SMART" id="SM00937">
    <property type="entry name" value="PCRF"/>
    <property type="match status" value="1"/>
</dbReference>
<dbReference type="Gene3D" id="6.10.140.1950">
    <property type="match status" value="1"/>
</dbReference>
<dbReference type="GO" id="GO:0005524">
    <property type="term" value="F:ATP binding"/>
    <property type="evidence" value="ECO:0007669"/>
    <property type="project" value="UniProtKB-KW"/>
</dbReference>
<keyword evidence="4 12" id="KW-0812">Transmembrane</keyword>
<dbReference type="InterPro" id="IPR050352">
    <property type="entry name" value="ABCG_transporters"/>
</dbReference>
<sequence>HFCPIGTVEPLSCHYMAYCPPGSSFANKYLIGVLVAAIILLILILFQIKKRADDEKNKKYKRLLVEPRIENSEKPLDRVSQTFDIEFENLGLVLPSGVEIMKGVSGSLVHGRTCAIMGPSGSGKTTLVSLLTGKVRKTNGKIKVNGISRPLDYYRKLIGFVPQEDIMLRELTIREILVHSALMRLPTEMKREEKKQKVIDVIKFLELSHVMDTAIGDEESRGISGGQRKRTNIGMELVAEPSVLFLDEPTSGLDSTTALEVCKLLKKIAKHQGITIAAVIHSPSEKSFKMFDDLMLLGKGGRVVYSGPRNEAMKYFNELGFVLPEDESEPDFIMEIASGRVKPKDSDLSLEDLYYEWAYQSQKKNRASSVYSNSVSNDYQGVIINIESSTLRSGFATGFCAPIYQIIHDSYQYAIDIGIEFSYFLKGFIFWTKDPVRQTPNIFISFILLFKRACLQIYRNKSRFMFDQLLHLGCGSFVSLATSSLYYVGRAPNPICSIAPYIDVARCLTPSDTLQTVGVFVALGATFCGINAGTATFGYEKVVYWRDTSSGMKTIPYFLAKSIADIPRILIAGLMFSLAFILFYSYRSRFSEIYIIVLLTYIAAWKMEKLGLVSTGFALAFGMVLSGATPRLDMVKADNSLKWSVEAIYLKELDPGKWIEIHTENLRFTYSFDDYPKALYNILLIALAWACLAFLAMKLVIERLEKLNTRHTVLSKELNRQELEEINTIIGDKLGDEDFKKLAYEEYQETIEKLKSLEQSVITALLPKDDIDEKNAVLEIRAGTGGEEAALFAADILNMYERYALLCKWKFEKLSIDEDSLGAIKGVTASISGLGVFGNMKYESGVHRVQRVPTTEKAGRVHTSTVTVAILPEPTEADINVRELDLRIDTYRSSGKGGQHVNTTSSAVRITHIPTGIVVAIQDERSQPKNKAKALKILKARLFDTERNRVHQERSNARKQQVGTGDRSEKIRTYNFAQVFRETIGCFTK</sequence>
<dbReference type="GO" id="GO:0005739">
    <property type="term" value="C:mitochondrion"/>
    <property type="evidence" value="ECO:0007669"/>
    <property type="project" value="GOC"/>
</dbReference>
<dbReference type="InterPro" id="IPR000352">
    <property type="entry name" value="Pep_chain_release_fac_I"/>
</dbReference>
<dbReference type="OrthoDB" id="66620at2759"/>
<evidence type="ECO:0000256" key="3">
    <source>
        <dbReference type="ARBA" id="ARBA00022448"/>
    </source>
</evidence>
<dbReference type="Pfam" id="PF00005">
    <property type="entry name" value="ABC_tran"/>
    <property type="match status" value="1"/>
</dbReference>
<dbReference type="InterPro" id="IPR045853">
    <property type="entry name" value="Pep_chain_release_fac_I_sf"/>
</dbReference>
<keyword evidence="10" id="KW-0175">Coiled coil</keyword>
<dbReference type="GO" id="GO:0032543">
    <property type="term" value="P:mitochondrial translation"/>
    <property type="evidence" value="ECO:0007669"/>
    <property type="project" value="UniProtKB-ARBA"/>
</dbReference>
<dbReference type="InterPro" id="IPR003439">
    <property type="entry name" value="ABC_transporter-like_ATP-bd"/>
</dbReference>
<feature type="coiled-coil region" evidence="10">
    <location>
        <begin position="701"/>
        <end position="760"/>
    </location>
</feature>
<dbReference type="Pfam" id="PF03462">
    <property type="entry name" value="PCRF"/>
    <property type="match status" value="1"/>
</dbReference>
<keyword evidence="15" id="KW-1185">Reference proteome</keyword>
<comment type="similarity">
    <text evidence="2">Belongs to the prokaryotic/mitochondrial release factor family.</text>
</comment>
<reference evidence="14" key="1">
    <citation type="submission" date="2021-06" db="EMBL/GenBank/DDBJ databases">
        <authorList>
            <person name="Kallberg Y."/>
            <person name="Tangrot J."/>
            <person name="Rosling A."/>
        </authorList>
    </citation>
    <scope>NUCLEOTIDE SEQUENCE</scope>
    <source>
        <strain evidence="14">AZ414A</strain>
    </source>
</reference>
<protein>
    <submittedName>
        <fullName evidence="14">5729_t:CDS:1</fullName>
    </submittedName>
</protein>
<dbReference type="FunFam" id="3.30.160.20:FF:000004">
    <property type="entry name" value="Peptide chain release factor 1"/>
    <property type="match status" value="1"/>
</dbReference>
<evidence type="ECO:0000256" key="4">
    <source>
        <dbReference type="ARBA" id="ARBA00022692"/>
    </source>
</evidence>
<organism evidence="14 15">
    <name type="scientific">Diversispora eburnea</name>
    <dbReference type="NCBI Taxonomy" id="1213867"/>
    <lineage>
        <taxon>Eukaryota</taxon>
        <taxon>Fungi</taxon>
        <taxon>Fungi incertae sedis</taxon>
        <taxon>Mucoromycota</taxon>
        <taxon>Glomeromycotina</taxon>
        <taxon>Glomeromycetes</taxon>
        <taxon>Diversisporales</taxon>
        <taxon>Diversisporaceae</taxon>
        <taxon>Diversispora</taxon>
    </lineage>
</organism>
<keyword evidence="9 12" id="KW-0472">Membrane</keyword>
<evidence type="ECO:0000256" key="5">
    <source>
        <dbReference type="ARBA" id="ARBA00022741"/>
    </source>
</evidence>
<feature type="region of interest" description="Disordered" evidence="11">
    <location>
        <begin position="948"/>
        <end position="968"/>
    </location>
</feature>
<name>A0A9N9ATL8_9GLOM</name>
<dbReference type="InterPro" id="IPR005139">
    <property type="entry name" value="PCRF"/>
</dbReference>
<evidence type="ECO:0000313" key="14">
    <source>
        <dbReference type="EMBL" id="CAG8541839.1"/>
    </source>
</evidence>
<dbReference type="InterPro" id="IPR043926">
    <property type="entry name" value="ABCG_dom"/>
</dbReference>
<evidence type="ECO:0000256" key="2">
    <source>
        <dbReference type="ARBA" id="ARBA00010835"/>
    </source>
</evidence>
<dbReference type="EMBL" id="CAJVPK010000706">
    <property type="protein sequence ID" value="CAG8541839.1"/>
    <property type="molecule type" value="Genomic_DNA"/>
</dbReference>
<dbReference type="Proteomes" id="UP000789706">
    <property type="component" value="Unassembled WGS sequence"/>
</dbReference>
<feature type="domain" description="ABC transporter" evidence="13">
    <location>
        <begin position="85"/>
        <end position="325"/>
    </location>
</feature>
<dbReference type="SUPFAM" id="SSF52540">
    <property type="entry name" value="P-loop containing nucleoside triphosphate hydrolases"/>
    <property type="match status" value="1"/>
</dbReference>
<feature type="transmembrane region" description="Helical" evidence="12">
    <location>
        <begin position="29"/>
        <end position="48"/>
    </location>
</feature>
<dbReference type="Gene3D" id="3.40.50.300">
    <property type="entry name" value="P-loop containing nucleotide triphosphate hydrolases"/>
    <property type="match status" value="1"/>
</dbReference>